<feature type="region of interest" description="Disordered" evidence="1">
    <location>
        <begin position="797"/>
        <end position="836"/>
    </location>
</feature>
<dbReference type="EMBL" id="CP056071">
    <property type="protein sequence ID" value="UKK01691.2"/>
    <property type="molecule type" value="Genomic_DNA"/>
</dbReference>
<dbReference type="InterPro" id="IPR007480">
    <property type="entry name" value="DUF529"/>
</dbReference>
<feature type="region of interest" description="Disordered" evidence="1">
    <location>
        <begin position="120"/>
        <end position="145"/>
    </location>
</feature>
<feature type="region of interest" description="Disordered" evidence="1">
    <location>
        <begin position="314"/>
        <end position="339"/>
    </location>
</feature>
<feature type="compositionally biased region" description="Acidic residues" evidence="1">
    <location>
        <begin position="221"/>
        <end position="231"/>
    </location>
</feature>
<feature type="compositionally biased region" description="Polar residues" evidence="1">
    <location>
        <begin position="813"/>
        <end position="826"/>
    </location>
</feature>
<feature type="compositionally biased region" description="Acidic residues" evidence="1">
    <location>
        <begin position="318"/>
        <end position="328"/>
    </location>
</feature>
<dbReference type="Pfam" id="PF04385">
    <property type="entry name" value="FAINT"/>
    <property type="match status" value="1"/>
</dbReference>
<proteinExistence type="predicted"/>
<accession>A0A976MDX2</accession>
<evidence type="ECO:0000313" key="2">
    <source>
        <dbReference type="EMBL" id="UKK01691.2"/>
    </source>
</evidence>
<evidence type="ECO:0000313" key="3">
    <source>
        <dbReference type="Proteomes" id="UP000244811"/>
    </source>
</evidence>
<organism evidence="2 3">
    <name type="scientific">Theileria orientalis</name>
    <dbReference type="NCBI Taxonomy" id="68886"/>
    <lineage>
        <taxon>Eukaryota</taxon>
        <taxon>Sar</taxon>
        <taxon>Alveolata</taxon>
        <taxon>Apicomplexa</taxon>
        <taxon>Aconoidasida</taxon>
        <taxon>Piroplasmida</taxon>
        <taxon>Theileriidae</taxon>
        <taxon>Theileria</taxon>
    </lineage>
</organism>
<feature type="compositionally biased region" description="Acidic residues" evidence="1">
    <location>
        <begin position="124"/>
        <end position="134"/>
    </location>
</feature>
<evidence type="ECO:0000256" key="1">
    <source>
        <dbReference type="SAM" id="MobiDB-lite"/>
    </source>
</evidence>
<reference evidence="2" key="1">
    <citation type="submission" date="2022-07" db="EMBL/GenBank/DDBJ databases">
        <title>Evaluation of T. orientalis genome assembly methods using nanopore sequencing and analysis of variation between genomes.</title>
        <authorList>
            <person name="Yam J."/>
            <person name="Micallef M.L."/>
            <person name="Liu M."/>
            <person name="Djordjevic S.P."/>
            <person name="Bogema D.R."/>
            <person name="Jenkins C."/>
        </authorList>
    </citation>
    <scope>NUCLEOTIDE SEQUENCE</scope>
    <source>
        <strain evidence="2">Goon Nure</strain>
    </source>
</reference>
<name>A0A976MDX2_THEOR</name>
<dbReference type="Proteomes" id="UP000244811">
    <property type="component" value="Chromosome 2"/>
</dbReference>
<gene>
    <name evidence="2" type="ORF">MACK_001044</name>
</gene>
<protein>
    <submittedName>
        <fullName evidence="2">Uncharacterized protein</fullName>
    </submittedName>
</protein>
<feature type="region of interest" description="Disordered" evidence="1">
    <location>
        <begin position="217"/>
        <end position="242"/>
    </location>
</feature>
<sequence length="1738" mass="198746">MNLSKYLLYYLIYWLVSYRIKFTESTTFLRSPGGGGGLGTGGGSGVQLTSVDINSRASTNEVIYKHYQELNAEKYMCKPGYLINKVLINGNILKSYDGDYPNRAIILKDANGEPILRMLKPGDQDDDEPFDESDSSPTGAPGLQFTSVDINSRASTNEVIYKHYQALNAEKYLCKPGYLINKVLINGNILKSYDGDYPNRAIILKDANGEPILRMLKPGDQDDDEPFDESDSSPTGAPGLQFTSVDINSRASTNEVIYKHYQALNAEKYLCKPGYLINKVLINGNILKSYDGDYPNRAIILKDANGEPILRMLKPGDQDDDEPFDESDPPPSPAAPALGGTKFTTVDINVKQSTPTIDYFVYPEVNKERFVCKSGYLLSELLINGNSFRKFTENHPDRALILPDPSGEPTLRLLHPGEVDPDEPVETRFTSVDINVKQSTNTVEYFVYPDLNIERFVCLPGYLISDLLIKGNSFRKFTENHPDRLLILPDENGEPTLRILHPGEVDPDEPGVSNMTQVDINVKQSTNTIDYCVYPELNIERFVCKPGYLLSAILINGNVFRNFTEDYPDRVMILPDENGEPTLRLLHPGEYDPDEPVDEVPGDMSGLLAGITPGLPGGAPHGASLITIEVTNYQSTDQYDYRKYPNDIHKFLCKPGLFIQTVTFSGDPVWKYEKGDYPNRLLILKDPTGNPFMKLLAPHEVDPAEPVDETLPSVPTVPQLLPGVPTTPPITLNLDNLQDTNEVEYKYDPTLNIHTFKGKGSVIFKDATQGGTVVWKHEKGDFPNELRILTDSAGNPKLEFGFPSAKPTPPPLITSSSQPSQKTDTSAHPPDPNAKKTFELDLTEKESTNEYTYEKCGNIDRFTPKGNYVIRVVKQGESEVWRTIDPTNFSNKVEIDHFSDDNKMLVIYLLNYGRRVFKKSGKYLAWAPFDNNRVKGSILNVSSNSGSNFKMHSDGSFRTYVPKEGQEFIKVVENEIAIWEANDVIEYANKVELDSSSDNKVATIYSYQNKTRVYEKAVLNQPWKRIDITRPNPETVNINFSHNSFAFYNDVGNTLRRFTAKDGFAFDNVCEFVGGKNVIIWKTNSESEYATKVEVDTLTEGKIVTVFIPKKHPRIYEKVRDKTWTELNTSEPIPKQLNIKFNYETYSFTNKYDNDLRTFEAKEGFLFNGVREEKNNIWTTSKPHEFAYKVEYGRPEGAKIFVTIHMSNDYTKVYIKDNDTDPWTEVDTTKVNPRSLNIELDFDCYYFTTKLVNNIRKFIGRDGFEFYKVKEGETEIWKTENPDLYSFKVEVDLINNDSKAITIFQDKNRTKVFRKNGKSQPWTEIDTTLVNPRSVNINYPSDSYFFRNRVEGIVRTFTPRLGFIFKSANEFVNDQKVEFWTAMSDKDYANKVEVLDFLTDQMFEVTIHQSDRIRKYVKDSKTAWKELNLNDKNPVPANIMYTKESYKFYNRYDNGVRTLLAKPSFVFDRVQVNTLDLWKAQKPSEYATKIEYGEPQLSVPYVTIYLQDESTRLFTKEDAKKPWQEFDLSNVTPKSINIINEFSTFYYNNKVENNISKFIAKDGFEFYKVKEDNIDIWKTDNPDQYSYKVEVDLINNDSKAITIYQDKKTKVFRKNAAKQPWTEIDTTIINPRSVNINYPSDSYFFRNRVDNNGRTFSARNGFLFKSVNEFINDQKVEFWTAANDKEFANKVVIEGGRKVTIHLRDGVNKRNPLKGREEIKLFDNILSSEQSELDFEKF</sequence>